<dbReference type="NCBIfam" id="TIGR00651">
    <property type="entry name" value="pta"/>
    <property type="match status" value="1"/>
</dbReference>
<accession>A0A238J109</accession>
<evidence type="ECO:0000256" key="5">
    <source>
        <dbReference type="ARBA" id="ARBA00021528"/>
    </source>
</evidence>
<reference evidence="11" key="1">
    <citation type="submission" date="2017-05" db="EMBL/GenBank/DDBJ databases">
        <authorList>
            <person name="Rodrigo-Torres L."/>
            <person name="Arahal R. D."/>
            <person name="Lucena T."/>
        </authorList>
    </citation>
    <scope>NUCLEOTIDE SEQUENCE [LARGE SCALE GENOMIC DNA]</scope>
    <source>
        <strain evidence="11">CECT 8489</strain>
    </source>
</reference>
<dbReference type="InterPro" id="IPR012147">
    <property type="entry name" value="P_Ac_Bu_trans"/>
</dbReference>
<evidence type="ECO:0000256" key="1">
    <source>
        <dbReference type="ARBA" id="ARBA00000705"/>
    </source>
</evidence>
<feature type="domain" description="Phosphate acetyl/butaryl transferase" evidence="9">
    <location>
        <begin position="4"/>
        <end position="327"/>
    </location>
</feature>
<keyword evidence="7 10" id="KW-0012">Acyltransferase</keyword>
<dbReference type="Proteomes" id="UP000201838">
    <property type="component" value="Unassembled WGS sequence"/>
</dbReference>
<dbReference type="RefSeq" id="WP_093974027.1">
    <property type="nucleotide sequence ID" value="NZ_FXXQ01000006.1"/>
</dbReference>
<dbReference type="PIRSF" id="PIRSF000428">
    <property type="entry name" value="P_Ac_trans"/>
    <property type="match status" value="1"/>
</dbReference>
<dbReference type="OrthoDB" id="9808984at2"/>
<evidence type="ECO:0000256" key="8">
    <source>
        <dbReference type="ARBA" id="ARBA00031108"/>
    </source>
</evidence>
<dbReference type="EMBL" id="FXXQ01000006">
    <property type="protein sequence ID" value="SMX24003.1"/>
    <property type="molecule type" value="Genomic_DNA"/>
</dbReference>
<dbReference type="Pfam" id="PF01515">
    <property type="entry name" value="PTA_PTB"/>
    <property type="match status" value="1"/>
</dbReference>
<evidence type="ECO:0000259" key="9">
    <source>
        <dbReference type="Pfam" id="PF01515"/>
    </source>
</evidence>
<comment type="similarity">
    <text evidence="3">Belongs to the phosphate acetyltransferase and butyryltransferase family.</text>
</comment>
<dbReference type="AlphaFoldDB" id="A0A238J109"/>
<dbReference type="PANTHER" id="PTHR43356:SF3">
    <property type="entry name" value="PHOSPHATE ACETYLTRANSFERASE"/>
    <property type="match status" value="1"/>
</dbReference>
<evidence type="ECO:0000256" key="6">
    <source>
        <dbReference type="ARBA" id="ARBA00022679"/>
    </source>
</evidence>
<dbReference type="InterPro" id="IPR050500">
    <property type="entry name" value="Phos_Acetyltrans/Butyryltrans"/>
</dbReference>
<dbReference type="InterPro" id="IPR002505">
    <property type="entry name" value="PTA_PTB"/>
</dbReference>
<comment type="pathway">
    <text evidence="2">Metabolic intermediate biosynthesis; acetyl-CoA biosynthesis; acetyl-CoA from acetate: step 2/2.</text>
</comment>
<organism evidence="10 11">
    <name type="scientific">Boseongicola aestuarii</name>
    <dbReference type="NCBI Taxonomy" id="1470561"/>
    <lineage>
        <taxon>Bacteria</taxon>
        <taxon>Pseudomonadati</taxon>
        <taxon>Pseudomonadota</taxon>
        <taxon>Alphaproteobacteria</taxon>
        <taxon>Rhodobacterales</taxon>
        <taxon>Paracoccaceae</taxon>
        <taxon>Boseongicola</taxon>
    </lineage>
</organism>
<dbReference type="Gene3D" id="3.40.50.10750">
    <property type="entry name" value="Isocitrate/Isopropylmalate dehydrogenase-like"/>
    <property type="match status" value="1"/>
</dbReference>
<evidence type="ECO:0000256" key="7">
    <source>
        <dbReference type="ARBA" id="ARBA00023315"/>
    </source>
</evidence>
<dbReference type="PANTHER" id="PTHR43356">
    <property type="entry name" value="PHOSPHATE ACETYLTRANSFERASE"/>
    <property type="match status" value="1"/>
</dbReference>
<dbReference type="InterPro" id="IPR004614">
    <property type="entry name" value="P_AcTrfase"/>
</dbReference>
<evidence type="ECO:0000256" key="4">
    <source>
        <dbReference type="ARBA" id="ARBA00012707"/>
    </source>
</evidence>
<evidence type="ECO:0000256" key="3">
    <source>
        <dbReference type="ARBA" id="ARBA00005656"/>
    </source>
</evidence>
<keyword evidence="6 10" id="KW-0808">Transferase</keyword>
<dbReference type="NCBIfam" id="NF007233">
    <property type="entry name" value="PRK09653.1"/>
    <property type="match status" value="1"/>
</dbReference>
<gene>
    <name evidence="10" type="primary">pta</name>
    <name evidence="10" type="ORF">BOA8489_02117</name>
</gene>
<dbReference type="Gene3D" id="3.40.50.10950">
    <property type="match status" value="1"/>
</dbReference>
<evidence type="ECO:0000313" key="11">
    <source>
        <dbReference type="Proteomes" id="UP000201838"/>
    </source>
</evidence>
<dbReference type="SUPFAM" id="SSF53659">
    <property type="entry name" value="Isocitrate/Isopropylmalate dehydrogenase-like"/>
    <property type="match status" value="1"/>
</dbReference>
<evidence type="ECO:0000256" key="2">
    <source>
        <dbReference type="ARBA" id="ARBA00004989"/>
    </source>
</evidence>
<dbReference type="InterPro" id="IPR042113">
    <property type="entry name" value="P_AcTrfase_dom1"/>
</dbReference>
<sequence>MKVLDTLQTRAAAHPARIVLSEGHDPRIVAAALRATKAGIASIVLVGPTETVRAEISAQGGQLGETLTIEDPQSSALTTKLAEAYFDLRKHKGITLKEAAARACDPLIFSAMMVRLALADGTIGGAIATTSDTVRAALQVIGKAPDAKLVSSFFLMVLPEDHPSGRDAMIFSDCGLVIEPDADELAAIAGQSAESFIALLNKTPKVAFLSFSTKGSALHQSVTKVARAARIFREDRPDIDSDGELQFDAAFVPSIGASKSPGSDVAGHANVMIFPDLDAGNIGYKIAQRIGGCTAIGPVLQGLAKPANDLSRGCSADDVVNMIAVSALQAAQQPVID</sequence>
<protein>
    <recommendedName>
        <fullName evidence="5">Phosphate acetyltransferase</fullName>
        <ecNumber evidence="4">2.3.1.8</ecNumber>
    </recommendedName>
    <alternativeName>
        <fullName evidence="8">Phosphotransacetylase</fullName>
    </alternativeName>
</protein>
<evidence type="ECO:0000313" key="10">
    <source>
        <dbReference type="EMBL" id="SMX24003.1"/>
    </source>
</evidence>
<dbReference type="GO" id="GO:0008959">
    <property type="term" value="F:phosphate acetyltransferase activity"/>
    <property type="evidence" value="ECO:0007669"/>
    <property type="project" value="UniProtKB-EC"/>
</dbReference>
<comment type="catalytic activity">
    <reaction evidence="1">
        <text>acetyl-CoA + phosphate = acetyl phosphate + CoA</text>
        <dbReference type="Rhea" id="RHEA:19521"/>
        <dbReference type="ChEBI" id="CHEBI:22191"/>
        <dbReference type="ChEBI" id="CHEBI:43474"/>
        <dbReference type="ChEBI" id="CHEBI:57287"/>
        <dbReference type="ChEBI" id="CHEBI:57288"/>
        <dbReference type="EC" id="2.3.1.8"/>
    </reaction>
</comment>
<keyword evidence="11" id="KW-1185">Reference proteome</keyword>
<name>A0A238J109_9RHOB</name>
<dbReference type="EC" id="2.3.1.8" evidence="4"/>
<dbReference type="InterPro" id="IPR042112">
    <property type="entry name" value="P_AcTrfase_dom2"/>
</dbReference>
<proteinExistence type="inferred from homology"/>